<dbReference type="PANTHER" id="PTHR11559">
    <property type="entry name" value="CARBOXYLESTERASE"/>
    <property type="match status" value="1"/>
</dbReference>
<sequence>MVMKFWANFARNGNPNGEGLPHWPEYDQNEEYLKIGATTQQAQRLKGEEVAFWTERLTKKQPRPDHNSQVLNNFFFQQIMGYPLSAGKLDQKTATSLLRKSSPFLNVPEDVIPAVIKEYLGGAEDIVKNRDLFVDLIGDVLFAVPSVIVARHCRDAGAPVYMYEFQYHPSFSSDLKPETVMGDHGDELFSVFGAPFTKGGASSEEINISKMMMKFWGNFAWNGNPNGKTLPAWPEYNQNEGYLKTGATTQAAHGLKDKEVAFWTKVWTKEAVEKPLQEKN</sequence>
<organism evidence="3 4">
    <name type="scientific">Myodes glareolus</name>
    <name type="common">Bank vole</name>
    <name type="synonym">Clethrionomys glareolus</name>
    <dbReference type="NCBI Taxonomy" id="447135"/>
    <lineage>
        <taxon>Eukaryota</taxon>
        <taxon>Metazoa</taxon>
        <taxon>Chordata</taxon>
        <taxon>Craniata</taxon>
        <taxon>Vertebrata</taxon>
        <taxon>Euteleostomi</taxon>
        <taxon>Mammalia</taxon>
        <taxon>Eutheria</taxon>
        <taxon>Euarchontoglires</taxon>
        <taxon>Glires</taxon>
        <taxon>Rodentia</taxon>
        <taxon>Myomorpha</taxon>
        <taxon>Muroidea</taxon>
        <taxon>Cricetidae</taxon>
        <taxon>Arvicolinae</taxon>
        <taxon>Myodes</taxon>
    </lineage>
</organism>
<dbReference type="AlphaFoldDB" id="A0AAW0HQX3"/>
<feature type="domain" description="Carboxylesterase type B" evidence="2">
    <location>
        <begin position="1"/>
        <end position="53"/>
    </location>
</feature>
<comment type="similarity">
    <text evidence="1">Belongs to the type-B carboxylesterase/lipase family.</text>
</comment>
<protein>
    <recommendedName>
        <fullName evidence="2">Carboxylesterase type B domain-containing protein</fullName>
    </recommendedName>
</protein>
<dbReference type="Gene3D" id="3.40.50.1820">
    <property type="entry name" value="alpha/beta hydrolase"/>
    <property type="match status" value="2"/>
</dbReference>
<evidence type="ECO:0000259" key="2">
    <source>
        <dbReference type="Pfam" id="PF00135"/>
    </source>
</evidence>
<dbReference type="SUPFAM" id="SSF53474">
    <property type="entry name" value="alpha/beta-Hydrolases"/>
    <property type="match status" value="2"/>
</dbReference>
<dbReference type="Proteomes" id="UP001488838">
    <property type="component" value="Unassembled WGS sequence"/>
</dbReference>
<comment type="caution">
    <text evidence="3">The sequence shown here is derived from an EMBL/GenBank/DDBJ whole genome shotgun (WGS) entry which is preliminary data.</text>
</comment>
<dbReference type="Pfam" id="PF00135">
    <property type="entry name" value="COesterase"/>
    <property type="match status" value="2"/>
</dbReference>
<evidence type="ECO:0000256" key="1">
    <source>
        <dbReference type="ARBA" id="ARBA00005964"/>
    </source>
</evidence>
<reference evidence="3 4" key="1">
    <citation type="journal article" date="2023" name="bioRxiv">
        <title>Conserved and derived expression patterns and positive selection on dental genes reveal complex evolutionary context of ever-growing rodent molars.</title>
        <authorList>
            <person name="Calamari Z.T."/>
            <person name="Song A."/>
            <person name="Cohen E."/>
            <person name="Akter M."/>
            <person name="Roy R.D."/>
            <person name="Hallikas O."/>
            <person name="Christensen M.M."/>
            <person name="Li P."/>
            <person name="Marangoni P."/>
            <person name="Jernvall J."/>
            <person name="Klein O.D."/>
        </authorList>
    </citation>
    <scope>NUCLEOTIDE SEQUENCE [LARGE SCALE GENOMIC DNA]</scope>
    <source>
        <strain evidence="3">V071</strain>
    </source>
</reference>
<feature type="domain" description="Carboxylesterase type B" evidence="2">
    <location>
        <begin position="74"/>
        <end position="263"/>
    </location>
</feature>
<dbReference type="EMBL" id="JBBHLL010000377">
    <property type="protein sequence ID" value="KAK7804488.1"/>
    <property type="molecule type" value="Genomic_DNA"/>
</dbReference>
<accession>A0AAW0HQX3</accession>
<name>A0AAW0HQX3_MYOGA</name>
<dbReference type="InterPro" id="IPR002018">
    <property type="entry name" value="CarbesteraseB"/>
</dbReference>
<evidence type="ECO:0000313" key="3">
    <source>
        <dbReference type="EMBL" id="KAK7804488.1"/>
    </source>
</evidence>
<gene>
    <name evidence="3" type="ORF">U0070_022106</name>
</gene>
<dbReference type="InterPro" id="IPR029058">
    <property type="entry name" value="AB_hydrolase_fold"/>
</dbReference>
<keyword evidence="4" id="KW-1185">Reference proteome</keyword>
<dbReference type="InterPro" id="IPR050309">
    <property type="entry name" value="Type-B_Carboxylest/Lipase"/>
</dbReference>
<evidence type="ECO:0000313" key="4">
    <source>
        <dbReference type="Proteomes" id="UP001488838"/>
    </source>
</evidence>
<proteinExistence type="inferred from homology"/>